<dbReference type="EMBL" id="LNFP01000092">
    <property type="protein sequence ID" value="KUF97883.1"/>
    <property type="molecule type" value="Genomic_DNA"/>
</dbReference>
<comment type="caution">
    <text evidence="1">The sequence shown here is derived from an EMBL/GenBank/DDBJ whole genome shotgun (WGS) entry which is preliminary data.</text>
</comment>
<evidence type="ECO:0000313" key="2">
    <source>
        <dbReference type="Proteomes" id="UP000054636"/>
    </source>
</evidence>
<reference evidence="1 2" key="1">
    <citation type="submission" date="2015-11" db="EMBL/GenBank/DDBJ databases">
        <title>Genomes and virulence difference between two physiological races of Phytophthora nicotianae.</title>
        <authorList>
            <person name="Liu H."/>
            <person name="Ma X."/>
            <person name="Yu H."/>
            <person name="Fang D."/>
            <person name="Li Y."/>
            <person name="Wang X."/>
            <person name="Wang W."/>
            <person name="Dong Y."/>
            <person name="Xiao B."/>
        </authorList>
    </citation>
    <scope>NUCLEOTIDE SEQUENCE [LARGE SCALE GENOMIC DNA]</scope>
    <source>
        <strain evidence="2">race 1</strain>
    </source>
</reference>
<dbReference type="Proteomes" id="UP000054636">
    <property type="component" value="Unassembled WGS sequence"/>
</dbReference>
<accession>A0A0W8DNE3</accession>
<proteinExistence type="predicted"/>
<protein>
    <submittedName>
        <fullName evidence="1">Uncharacterized protein</fullName>
    </submittedName>
</protein>
<dbReference type="AlphaFoldDB" id="A0A0W8DNE3"/>
<evidence type="ECO:0000313" key="1">
    <source>
        <dbReference type="EMBL" id="KUF97883.1"/>
    </source>
</evidence>
<organism evidence="1 2">
    <name type="scientific">Phytophthora nicotianae</name>
    <name type="common">Potato buckeye rot agent</name>
    <name type="synonym">Phytophthora parasitica</name>
    <dbReference type="NCBI Taxonomy" id="4792"/>
    <lineage>
        <taxon>Eukaryota</taxon>
        <taxon>Sar</taxon>
        <taxon>Stramenopiles</taxon>
        <taxon>Oomycota</taxon>
        <taxon>Peronosporomycetes</taxon>
        <taxon>Peronosporales</taxon>
        <taxon>Peronosporaceae</taxon>
        <taxon>Phytophthora</taxon>
    </lineage>
</organism>
<gene>
    <name evidence="1" type="ORF">AM588_10010650</name>
</gene>
<sequence>MKLAKAAAQQLKGVVIEYDVLCSTLLGKSAAEQAEQQRRKLAAEKKHQQAEGRFGSSLFGAKSIKSMLVSDVRSLLKDLNEDSTGKPTHYMPGDKAIPNHTAHYHLTHLHEYQHLVEDFNGISYRDKIKMGSIEF</sequence>
<name>A0A0W8DNE3_PHYNI</name>